<dbReference type="InterPro" id="IPR006047">
    <property type="entry name" value="GH13_cat_dom"/>
</dbReference>
<evidence type="ECO:0000313" key="3">
    <source>
        <dbReference type="Proteomes" id="UP000319516"/>
    </source>
</evidence>
<dbReference type="SMART" id="SM00642">
    <property type="entry name" value="Aamy"/>
    <property type="match status" value="1"/>
</dbReference>
<dbReference type="GO" id="GO:0005992">
    <property type="term" value="P:trehalose biosynthetic process"/>
    <property type="evidence" value="ECO:0007669"/>
    <property type="project" value="TreeGrafter"/>
</dbReference>
<dbReference type="PANTHER" id="PTHR10357:SF216">
    <property type="entry name" value="MALTOOLIGOSYL TREHALOSE SYNTHASE-RELATED"/>
    <property type="match status" value="1"/>
</dbReference>
<dbReference type="Gene3D" id="1.10.150.200">
    <property type="entry name" value="Maltooligosyl trehalose synthase, domain 3"/>
    <property type="match status" value="1"/>
</dbReference>
<dbReference type="NCBIfam" id="TIGR02401">
    <property type="entry name" value="trehalose_TreY"/>
    <property type="match status" value="1"/>
</dbReference>
<dbReference type="CDD" id="cd11336">
    <property type="entry name" value="AmyAc_MTSase"/>
    <property type="match status" value="1"/>
</dbReference>
<dbReference type="Gene3D" id="1.10.10.470">
    <property type="entry name" value="Maltooligosyl trehalose synthase, domain 4"/>
    <property type="match status" value="1"/>
</dbReference>
<dbReference type="AlphaFoldDB" id="A0A542YNX9"/>
<dbReference type="OrthoDB" id="9761577at2"/>
<dbReference type="Pfam" id="PF00128">
    <property type="entry name" value="Alpha-amylase"/>
    <property type="match status" value="1"/>
</dbReference>
<sequence length="808" mass="87288">MSTETSWTATYRLQLHAGFTFDDAAGVVPYLADLGVSHVYLSPVLTAVPGSMHGYDVLDHTRVDPELGGREGLERLAGACRDLGLGVVVDVVPNHMALVAPEWANAPLWEVLRDGRRAATAHWFDVDWAALDGRFGLPLLGEPLADVLAAGQLTLDTGRDDEGPAAGQPVVRYYEHTFPVAPSTVREGDDVAAVLERQHYLLASWKEPVLNYRRFFEVDGLVAVRVEESDVFERTHRLLLDLHHAGVIDGFRIDHPDGLADPEGYLAMLSRSCRPGTPIWVEKILEGQEELPRQWAVSGTTGYDANAALQAALVDPGTTRDVDAAWTGIGGAESLEEVVAGTKRAAVDDLLGPEVERLHRLAVRVLPHAEPGRLREALRELLVGVDRYRIYIRPGHTTAPGEVERLRATVEQAAAARPDLAAEVRDLGQVLTEPEAGHDPEAGRDLVVRFQQTTGPVMAKGIEDTAFYRWHRLVALNEVGADPAAPADPAALHTWAQRQATHWPRGMTTLSTHDTKRSEDVRARLVAVAGDARGWRRCTELFAAAARDRDVDPPTAHLIWQTLVGAGEEVAGDRLADYLVKAMREAKTHTNWIAVDEDYESRVLGLARDAGRDGPLLEAVREVVAGSAQAIRATVLGQKLLQLVLPGLPDTYQGCESLDLSLVDPDNRRPVDYAVLRKRLAALDAGGGPTDLAGEKLLVTSRALRLRARRPEAFGPGAGYRALDGGPHLLGVLRDDRVAALATRAPHGLAAAGGWGGATVALPPGRWRDELDGAVHEGSVHEGGVLSLATVLADRPVALLVRDGADRS</sequence>
<accession>A0A542YNX9</accession>
<dbReference type="InterPro" id="IPR012767">
    <property type="entry name" value="Trehalose_TreY"/>
</dbReference>
<dbReference type="InterPro" id="IPR013797">
    <property type="entry name" value="Maltooligo_trehalose_synth_4"/>
</dbReference>
<proteinExistence type="predicted"/>
<dbReference type="Proteomes" id="UP000319516">
    <property type="component" value="Unassembled WGS sequence"/>
</dbReference>
<evidence type="ECO:0000259" key="1">
    <source>
        <dbReference type="SMART" id="SM00642"/>
    </source>
</evidence>
<dbReference type="Gene3D" id="3.30.1590.10">
    <property type="entry name" value="Maltooligosyl trehalose synthase, domain 2"/>
    <property type="match status" value="1"/>
</dbReference>
<evidence type="ECO:0000313" key="2">
    <source>
        <dbReference type="EMBL" id="TQL49806.1"/>
    </source>
</evidence>
<feature type="domain" description="Glycosyl hydrolase family 13 catalytic" evidence="1">
    <location>
        <begin position="5"/>
        <end position="417"/>
    </location>
</feature>
<dbReference type="EMBL" id="VFOP01000001">
    <property type="protein sequence ID" value="TQL49806.1"/>
    <property type="molecule type" value="Genomic_DNA"/>
</dbReference>
<reference evidence="2 3" key="1">
    <citation type="submission" date="2019-06" db="EMBL/GenBank/DDBJ databases">
        <title>Sequencing the genomes of 1000 actinobacteria strains.</title>
        <authorList>
            <person name="Klenk H.-P."/>
        </authorList>
    </citation>
    <scope>NUCLEOTIDE SEQUENCE [LARGE SCALE GENOMIC DNA]</scope>
    <source>
        <strain evidence="2 3">DSM 12335</strain>
    </source>
</reference>
<dbReference type="SUPFAM" id="SSF51445">
    <property type="entry name" value="(Trans)glycosidases"/>
    <property type="match status" value="1"/>
</dbReference>
<name>A0A542YNX9_9MICO</name>
<organism evidence="2 3">
    <name type="scientific">Ornithinicoccus hortensis</name>
    <dbReference type="NCBI Taxonomy" id="82346"/>
    <lineage>
        <taxon>Bacteria</taxon>
        <taxon>Bacillati</taxon>
        <taxon>Actinomycetota</taxon>
        <taxon>Actinomycetes</taxon>
        <taxon>Micrococcales</taxon>
        <taxon>Intrasporangiaceae</taxon>
        <taxon>Ornithinicoccus</taxon>
    </lineage>
</organism>
<dbReference type="InterPro" id="IPR017853">
    <property type="entry name" value="GH"/>
</dbReference>
<gene>
    <name evidence="2" type="ORF">FB467_0899</name>
</gene>
<dbReference type="PANTHER" id="PTHR10357">
    <property type="entry name" value="ALPHA-AMYLASE FAMILY MEMBER"/>
    <property type="match status" value="1"/>
</dbReference>
<comment type="caution">
    <text evidence="2">The sequence shown here is derived from an EMBL/GenBank/DDBJ whole genome shotgun (WGS) entry which is preliminary data.</text>
</comment>
<protein>
    <submittedName>
        <fullName evidence="2">Maltooligosyl trehalose synthase</fullName>
    </submittedName>
</protein>
<dbReference type="Gene3D" id="3.20.20.80">
    <property type="entry name" value="Glycosidases"/>
    <property type="match status" value="1"/>
</dbReference>
<dbReference type="GO" id="GO:0047470">
    <property type="term" value="F:(1,4)-alpha-D-glucan 1-alpha-D-glucosylmutase activity"/>
    <property type="evidence" value="ECO:0007669"/>
    <property type="project" value="TreeGrafter"/>
</dbReference>
<keyword evidence="3" id="KW-1185">Reference proteome</keyword>
<dbReference type="RefSeq" id="WP_141784021.1">
    <property type="nucleotide sequence ID" value="NZ_BAAAIK010000003.1"/>
</dbReference>
<dbReference type="GO" id="GO:0030980">
    <property type="term" value="P:alpha-glucan catabolic process"/>
    <property type="evidence" value="ECO:0007669"/>
    <property type="project" value="TreeGrafter"/>
</dbReference>